<evidence type="ECO:0000256" key="1">
    <source>
        <dbReference type="ARBA" id="ARBA00005382"/>
    </source>
</evidence>
<dbReference type="AlphaFoldDB" id="A0AAN7U3R7"/>
<dbReference type="Proteomes" id="UP001305414">
    <property type="component" value="Unassembled WGS sequence"/>
</dbReference>
<keyword evidence="2 5" id="KW-0732">Signal</keyword>
<evidence type="ECO:0000259" key="6">
    <source>
        <dbReference type="Pfam" id="PF14587"/>
    </source>
</evidence>
<comment type="similarity">
    <text evidence="1">Belongs to the glycosyl hydrolase 30 family.</text>
</comment>
<comment type="caution">
    <text evidence="7">The sequence shown here is derived from an EMBL/GenBank/DDBJ whole genome shotgun (WGS) entry which is preliminary data.</text>
</comment>
<gene>
    <name evidence="7" type="ORF">RRF57_000556</name>
</gene>
<dbReference type="InterPro" id="IPR017853">
    <property type="entry name" value="GH"/>
</dbReference>
<evidence type="ECO:0000313" key="7">
    <source>
        <dbReference type="EMBL" id="KAK5624840.1"/>
    </source>
</evidence>
<sequence>MVSWLSLAVGALPIIAVADHSLVARQSNAVVTVNLDQKYQIIDGFGCSEAFQRAVQMSRLTEAQQQYALDLLFSTTNGAGLSILRNGIGSSPDMSSDHMVSIQPKSPGGPSSPPQYVWDGSDNKQLWVSQEAIKRGVKTIYADAWSAPGYMKTNGNDANGGSLCGVSGASCLSGDWRQSYANYLVQYIKYYLEANVTITHVGFLNEPELT</sequence>
<keyword evidence="8" id="KW-1185">Reference proteome</keyword>
<proteinExistence type="inferred from homology"/>
<feature type="signal peptide" evidence="5">
    <location>
        <begin position="1"/>
        <end position="18"/>
    </location>
</feature>
<organism evidence="7 8">
    <name type="scientific">Xylaria bambusicola</name>
    <dbReference type="NCBI Taxonomy" id="326684"/>
    <lineage>
        <taxon>Eukaryota</taxon>
        <taxon>Fungi</taxon>
        <taxon>Dikarya</taxon>
        <taxon>Ascomycota</taxon>
        <taxon>Pezizomycotina</taxon>
        <taxon>Sordariomycetes</taxon>
        <taxon>Xylariomycetidae</taxon>
        <taxon>Xylariales</taxon>
        <taxon>Xylariaceae</taxon>
        <taxon>Xylaria</taxon>
    </lineage>
</organism>
<accession>A0AAN7U3R7</accession>
<feature type="chain" id="PRO_5042823066" description="Endo-beta-1,6-galactanase-like domain-containing protein" evidence="5">
    <location>
        <begin position="19"/>
        <end position="210"/>
    </location>
</feature>
<dbReference type="InterPro" id="IPR001139">
    <property type="entry name" value="Glyco_hydro_30"/>
</dbReference>
<evidence type="ECO:0000256" key="3">
    <source>
        <dbReference type="ARBA" id="ARBA00022801"/>
    </source>
</evidence>
<protein>
    <recommendedName>
        <fullName evidence="6">Endo-beta-1,6-galactanase-like domain-containing protein</fullName>
    </recommendedName>
</protein>
<evidence type="ECO:0000256" key="2">
    <source>
        <dbReference type="ARBA" id="ARBA00022729"/>
    </source>
</evidence>
<evidence type="ECO:0000256" key="4">
    <source>
        <dbReference type="SAM" id="MobiDB-lite"/>
    </source>
</evidence>
<dbReference type="Pfam" id="PF14587">
    <property type="entry name" value="Glyco_hydr_30_2"/>
    <property type="match status" value="1"/>
</dbReference>
<feature type="domain" description="Endo-beta-1,6-galactanase-like" evidence="6">
    <location>
        <begin position="31"/>
        <end position="208"/>
    </location>
</feature>
<dbReference type="EMBL" id="JAWHQM010000002">
    <property type="protein sequence ID" value="KAK5624840.1"/>
    <property type="molecule type" value="Genomic_DNA"/>
</dbReference>
<dbReference type="InterPro" id="IPR039514">
    <property type="entry name" value="6GAL-like"/>
</dbReference>
<dbReference type="GO" id="GO:0016020">
    <property type="term" value="C:membrane"/>
    <property type="evidence" value="ECO:0007669"/>
    <property type="project" value="GOC"/>
</dbReference>
<evidence type="ECO:0000313" key="8">
    <source>
        <dbReference type="Proteomes" id="UP001305414"/>
    </source>
</evidence>
<dbReference type="GO" id="GO:0006680">
    <property type="term" value="P:glucosylceramide catabolic process"/>
    <property type="evidence" value="ECO:0007669"/>
    <property type="project" value="TreeGrafter"/>
</dbReference>
<evidence type="ECO:0000256" key="5">
    <source>
        <dbReference type="SAM" id="SignalP"/>
    </source>
</evidence>
<reference evidence="7 8" key="1">
    <citation type="submission" date="2023-10" db="EMBL/GenBank/DDBJ databases">
        <title>Draft genome sequence of Xylaria bambusicola isolate GMP-LS, the root and basal stem rot pathogen of sugarcane in Indonesia.</title>
        <authorList>
            <person name="Selvaraj P."/>
            <person name="Muralishankar V."/>
            <person name="Muruganantham S."/>
            <person name="Sp S."/>
            <person name="Haryani S."/>
            <person name="Lau K.J.X."/>
            <person name="Naqvi N.I."/>
        </authorList>
    </citation>
    <scope>NUCLEOTIDE SEQUENCE [LARGE SCALE GENOMIC DNA]</scope>
    <source>
        <strain evidence="7">GMP-LS</strain>
    </source>
</reference>
<dbReference type="PANTHER" id="PTHR11069:SF23">
    <property type="entry name" value="LYSOSOMAL ACID GLUCOSYLCERAMIDASE"/>
    <property type="match status" value="1"/>
</dbReference>
<dbReference type="PANTHER" id="PTHR11069">
    <property type="entry name" value="GLUCOSYLCERAMIDASE"/>
    <property type="match status" value="1"/>
</dbReference>
<keyword evidence="3" id="KW-0378">Hydrolase</keyword>
<name>A0AAN7U3R7_9PEZI</name>
<dbReference type="GO" id="GO:0004348">
    <property type="term" value="F:glucosylceramidase activity"/>
    <property type="evidence" value="ECO:0007669"/>
    <property type="project" value="InterPro"/>
</dbReference>
<dbReference type="Gene3D" id="3.20.20.80">
    <property type="entry name" value="Glycosidases"/>
    <property type="match status" value="1"/>
</dbReference>
<dbReference type="SUPFAM" id="SSF51445">
    <property type="entry name" value="(Trans)glycosidases"/>
    <property type="match status" value="1"/>
</dbReference>
<feature type="region of interest" description="Disordered" evidence="4">
    <location>
        <begin position="94"/>
        <end position="114"/>
    </location>
</feature>